<reference evidence="2" key="1">
    <citation type="submission" date="2020-02" db="EMBL/GenBank/DDBJ databases">
        <authorList>
            <person name="Meier V. D."/>
        </authorList>
    </citation>
    <scope>NUCLEOTIDE SEQUENCE</scope>
    <source>
        <strain evidence="2">AVDCRST_MAG89</strain>
    </source>
</reference>
<dbReference type="AlphaFoldDB" id="A0A6J4LFZ7"/>
<sequence length="65" mass="7441">DRADPRAPFRRRAHRHLEPRPHPRRARHPPGGARRWPARGAAVDEQRTRARAGGGADRGRAPRRM</sequence>
<protein>
    <submittedName>
        <fullName evidence="2">Uncharacterized protein</fullName>
    </submittedName>
</protein>
<feature type="non-terminal residue" evidence="2">
    <location>
        <position position="65"/>
    </location>
</feature>
<dbReference type="EMBL" id="CADCTV010000453">
    <property type="protein sequence ID" value="CAA9331444.1"/>
    <property type="molecule type" value="Genomic_DNA"/>
</dbReference>
<feature type="non-terminal residue" evidence="2">
    <location>
        <position position="1"/>
    </location>
</feature>
<proteinExistence type="predicted"/>
<evidence type="ECO:0000313" key="2">
    <source>
        <dbReference type="EMBL" id="CAA9331444.1"/>
    </source>
</evidence>
<feature type="compositionally biased region" description="Low complexity" evidence="1">
    <location>
        <begin position="29"/>
        <end position="41"/>
    </location>
</feature>
<name>A0A6J4LFZ7_9BACT</name>
<accession>A0A6J4LFZ7</accession>
<feature type="region of interest" description="Disordered" evidence="1">
    <location>
        <begin position="1"/>
        <end position="65"/>
    </location>
</feature>
<organism evidence="2">
    <name type="scientific">uncultured Gemmatimonadota bacterium</name>
    <dbReference type="NCBI Taxonomy" id="203437"/>
    <lineage>
        <taxon>Bacteria</taxon>
        <taxon>Pseudomonadati</taxon>
        <taxon>Gemmatimonadota</taxon>
        <taxon>environmental samples</taxon>
    </lineage>
</organism>
<evidence type="ECO:0000256" key="1">
    <source>
        <dbReference type="SAM" id="MobiDB-lite"/>
    </source>
</evidence>
<gene>
    <name evidence="2" type="ORF">AVDCRST_MAG89-2147</name>
</gene>